<protein>
    <submittedName>
        <fullName evidence="1">Uncharacterized protein</fullName>
    </submittedName>
</protein>
<accession>M4SMY2</accession>
<dbReference type="Proteomes" id="UP000201216">
    <property type="component" value="Segment"/>
</dbReference>
<organism evidence="1 2">
    <name type="scientific">Cyanophage KBS-P-1A</name>
    <dbReference type="NCBI Taxonomy" id="889951"/>
    <lineage>
        <taxon>Viruses</taxon>
        <taxon>Duplodnaviria</taxon>
        <taxon>Heunggongvirae</taxon>
        <taxon>Uroviricota</taxon>
        <taxon>Caudoviricetes</taxon>
        <taxon>Autographivirales</taxon>
        <taxon>Sednavirus</taxon>
        <taxon>Sednavirus SRIP2</taxon>
    </lineage>
</organism>
<evidence type="ECO:0000313" key="2">
    <source>
        <dbReference type="Proteomes" id="UP000201216"/>
    </source>
</evidence>
<dbReference type="EMBL" id="HQ634188">
    <property type="protein sequence ID" value="AGH57707.1"/>
    <property type="molecule type" value="Genomic_DNA"/>
</dbReference>
<dbReference type="RefSeq" id="YP_007676334.1">
    <property type="nucleotide sequence ID" value="NC_020865.1"/>
</dbReference>
<gene>
    <name evidence="1" type="ORF">CYZG_00012</name>
</gene>
<proteinExistence type="predicted"/>
<dbReference type="KEGG" id="vg:15012964"/>
<name>M4SMY2_9CAUD</name>
<sequence length="207" mass="21416">MNYYTPSYPGKAHVVDTSTTSANVNLSHDCRRIRIKAHTQDVFYGIGSAAQVAEGAPAEAVAVVTAASAGVAEVRKVTLSGFYEVGDQLTVVVDGTSLTYTVSAADQSETSATTLSNVAASVRDALNADATISADFTATASGAVVTITHGTDNTAFTLTAEVSAFEDDNHFLDKLLAEGLVIDVPPNTSVAVKTLSGSGKVYITEYV</sequence>
<evidence type="ECO:0000313" key="1">
    <source>
        <dbReference type="EMBL" id="AGH57707.1"/>
    </source>
</evidence>
<reference evidence="1 2" key="1">
    <citation type="submission" date="2010-11" db="EMBL/GenBank/DDBJ databases">
        <title>The Genome Sequence of Cyanophage KBS-P-1A.</title>
        <authorList>
            <consortium name="The Broad Institute Genome Sequencing Platform"/>
            <person name="Henn M.R."/>
            <person name="Lennon J."/>
            <person name="Levin J."/>
            <person name="Malboeuf C."/>
            <person name="Casali M."/>
            <person name="Russ C."/>
            <person name="Lennon N."/>
            <person name="Chapman S.B."/>
            <person name="Erlich R."/>
            <person name="Young S.K."/>
            <person name="Yandava C."/>
            <person name="Zeng Q."/>
            <person name="Alvarado L."/>
            <person name="Anderson S."/>
            <person name="Berlin A."/>
            <person name="Chen Z."/>
            <person name="Freedman E."/>
            <person name="Gellesch M."/>
            <person name="Goldberg J."/>
            <person name="Green L."/>
            <person name="Griggs A."/>
            <person name="Gujja S."/>
            <person name="Heilman E.R."/>
            <person name="Heiman D."/>
            <person name="Hollinger A."/>
            <person name="Howarth C."/>
            <person name="Larson L."/>
            <person name="Mehta T."/>
            <person name="Pearson M."/>
            <person name="Roberts A."/>
            <person name="Ryan E."/>
            <person name="Saif S."/>
            <person name="Shea T."/>
            <person name="Shenoy N."/>
            <person name="Sisk P."/>
            <person name="Stolte C."/>
            <person name="Sykes S."/>
            <person name="White J."/>
            <person name="Haas B."/>
            <person name="Nusbaum C."/>
            <person name="Birren B."/>
        </authorList>
    </citation>
    <scope>NUCLEOTIDE SEQUENCE [LARGE SCALE GENOMIC DNA]</scope>
    <source>
        <strain evidence="1 2">KBS-P-1A</strain>
    </source>
</reference>
<dbReference type="GeneID" id="15012964"/>